<dbReference type="PANTHER" id="PTHR46586:SF3">
    <property type="entry name" value="ANKYRIN REPEAT-CONTAINING PROTEIN"/>
    <property type="match status" value="1"/>
</dbReference>
<dbReference type="Proteomes" id="UP001054902">
    <property type="component" value="Unassembled WGS sequence"/>
</dbReference>
<evidence type="ECO:0000313" key="2">
    <source>
        <dbReference type="Proteomes" id="UP001054902"/>
    </source>
</evidence>
<dbReference type="InterPro" id="IPR052050">
    <property type="entry name" value="SecEffector_AnkRepeat"/>
</dbReference>
<dbReference type="EMBL" id="BLLK01000047">
    <property type="protein sequence ID" value="GFH55039.1"/>
    <property type="molecule type" value="Genomic_DNA"/>
</dbReference>
<reference evidence="1 2" key="1">
    <citation type="journal article" date="2021" name="Sci. Rep.">
        <title>The genome of the diatom Chaetoceros tenuissimus carries an ancient integrated fragment of an extant virus.</title>
        <authorList>
            <person name="Hongo Y."/>
            <person name="Kimura K."/>
            <person name="Takaki Y."/>
            <person name="Yoshida Y."/>
            <person name="Baba S."/>
            <person name="Kobayashi G."/>
            <person name="Nagasaki K."/>
            <person name="Hano T."/>
            <person name="Tomaru Y."/>
        </authorList>
    </citation>
    <scope>NUCLEOTIDE SEQUENCE [LARGE SCALE GENOMIC DNA]</scope>
    <source>
        <strain evidence="1 2">NIES-3715</strain>
    </source>
</reference>
<dbReference type="SUPFAM" id="SSF140860">
    <property type="entry name" value="Pseudo ankyrin repeat-like"/>
    <property type="match status" value="2"/>
</dbReference>
<keyword evidence="2" id="KW-1185">Reference proteome</keyword>
<dbReference type="AlphaFoldDB" id="A0AAD3H9L8"/>
<evidence type="ECO:0000313" key="1">
    <source>
        <dbReference type="EMBL" id="GFH55039.1"/>
    </source>
</evidence>
<organism evidence="1 2">
    <name type="scientific">Chaetoceros tenuissimus</name>
    <dbReference type="NCBI Taxonomy" id="426638"/>
    <lineage>
        <taxon>Eukaryota</taxon>
        <taxon>Sar</taxon>
        <taxon>Stramenopiles</taxon>
        <taxon>Ochrophyta</taxon>
        <taxon>Bacillariophyta</taxon>
        <taxon>Coscinodiscophyceae</taxon>
        <taxon>Chaetocerotophycidae</taxon>
        <taxon>Chaetocerotales</taxon>
        <taxon>Chaetocerotaceae</taxon>
        <taxon>Chaetoceros</taxon>
    </lineage>
</organism>
<protein>
    <submittedName>
        <fullName evidence="1">Uncharacterized protein</fullName>
    </submittedName>
</protein>
<dbReference type="Gene3D" id="1.25.40.20">
    <property type="entry name" value="Ankyrin repeat-containing domain"/>
    <property type="match status" value="1"/>
</dbReference>
<sequence length="476" mass="54793">MIKYLVENFSMKCSGWWLDGVFHAAVRKGNLEILDWLNDSFPKYMNLTETEHEIMFHDNCEYKFGDVLLEGNLAAIKWFIDTIDIHIEDESINDTVAHSGKVEIFEAIEGHYQPIFNEDIFQSAAKSCSIEMLDYLYRSNCPFRRDICSHVYGIGDKDASFVALEWLHRHNFPLDANTCSSAAHDNDMRALKWARDQGCPWDEWTLVHAAGNFFGNGNMEMLEYCLQNGCPLSTRACQNAMKNKDDSKALEVLKLLRKHSCPWDEETCNVAVLHGNFEAMVWARSNGCPWNPSTFLKVVSFGSTTEIEYFLRSENQLLYLDGIFKAIFDSRTKSDYSSFYYGPIASDDLVIAKLKLLHSFGLELTTQVCALAARKGRLRVLQWLKYMGCPWDVETCTEAVRQMDLEILKYARENGCEWDKNTYACCLRYGGLSTPLHPHANIPTKPMAKFIEIAQYLEENNCPKPNENDWQFREMN</sequence>
<gene>
    <name evidence="1" type="ORF">CTEN210_11515</name>
</gene>
<accession>A0AAD3H9L8</accession>
<proteinExistence type="predicted"/>
<dbReference type="InterPro" id="IPR036770">
    <property type="entry name" value="Ankyrin_rpt-contain_sf"/>
</dbReference>
<name>A0AAD3H9L8_9STRA</name>
<comment type="caution">
    <text evidence="1">The sequence shown here is derived from an EMBL/GenBank/DDBJ whole genome shotgun (WGS) entry which is preliminary data.</text>
</comment>
<dbReference type="PANTHER" id="PTHR46586">
    <property type="entry name" value="ANKYRIN REPEAT-CONTAINING PROTEIN"/>
    <property type="match status" value="1"/>
</dbReference>